<protein>
    <submittedName>
        <fullName evidence="1">Uncharacterized protein</fullName>
    </submittedName>
</protein>
<evidence type="ECO:0000313" key="2">
    <source>
        <dbReference type="Proteomes" id="UP000324800"/>
    </source>
</evidence>
<proteinExistence type="predicted"/>
<organism evidence="1 2">
    <name type="scientific">Streblomastix strix</name>
    <dbReference type="NCBI Taxonomy" id="222440"/>
    <lineage>
        <taxon>Eukaryota</taxon>
        <taxon>Metamonada</taxon>
        <taxon>Preaxostyla</taxon>
        <taxon>Oxymonadida</taxon>
        <taxon>Streblomastigidae</taxon>
        <taxon>Streblomastix</taxon>
    </lineage>
</organism>
<dbReference type="Proteomes" id="UP000324800">
    <property type="component" value="Unassembled WGS sequence"/>
</dbReference>
<dbReference type="AlphaFoldDB" id="A0A5J4WEW1"/>
<evidence type="ECO:0000313" key="1">
    <source>
        <dbReference type="EMBL" id="KAA6393524.1"/>
    </source>
</evidence>
<dbReference type="EMBL" id="SNRW01002206">
    <property type="protein sequence ID" value="KAA6393524.1"/>
    <property type="molecule type" value="Genomic_DNA"/>
</dbReference>
<accession>A0A5J4WEW1</accession>
<name>A0A5J4WEW1_9EUKA</name>
<comment type="caution">
    <text evidence="1">The sequence shown here is derived from an EMBL/GenBank/DDBJ whole genome shotgun (WGS) entry which is preliminary data.</text>
</comment>
<sequence length="84" mass="9779">MQGAWMRRNIFKIGINMGSLEPRTQQKSNPSEQIVRSWDAMIHLVNKEVWKGIGTDTIIKIRLPQYNAKSLDVMIRLVINGQWK</sequence>
<reference evidence="1 2" key="1">
    <citation type="submission" date="2019-03" db="EMBL/GenBank/DDBJ databases">
        <title>Single cell metagenomics reveals metabolic interactions within the superorganism composed of flagellate Streblomastix strix and complex community of Bacteroidetes bacteria on its surface.</title>
        <authorList>
            <person name="Treitli S.C."/>
            <person name="Kolisko M."/>
            <person name="Husnik F."/>
            <person name="Keeling P."/>
            <person name="Hampl V."/>
        </authorList>
    </citation>
    <scope>NUCLEOTIDE SEQUENCE [LARGE SCALE GENOMIC DNA]</scope>
    <source>
        <strain evidence="1">ST1C</strain>
    </source>
</reference>
<gene>
    <name evidence="1" type="ORF">EZS28_010951</name>
</gene>